<evidence type="ECO:0000313" key="3">
    <source>
        <dbReference type="Proteomes" id="UP000270046"/>
    </source>
</evidence>
<dbReference type="RefSeq" id="WP_119407008.1">
    <property type="nucleotide sequence ID" value="NZ_CP032869.1"/>
</dbReference>
<evidence type="ECO:0000256" key="1">
    <source>
        <dbReference type="SAM" id="SignalP"/>
    </source>
</evidence>
<dbReference type="KEGG" id="muh:HYN43_027230"/>
<feature type="signal peptide" evidence="1">
    <location>
        <begin position="1"/>
        <end position="17"/>
    </location>
</feature>
<dbReference type="OrthoDB" id="799006at2"/>
<dbReference type="Proteomes" id="UP000270046">
    <property type="component" value="Chromosome"/>
</dbReference>
<dbReference type="AlphaFoldDB" id="A0A494VWG4"/>
<protein>
    <submittedName>
        <fullName evidence="2">Uncharacterized protein</fullName>
    </submittedName>
</protein>
<feature type="chain" id="PRO_5019799027" evidence="1">
    <location>
        <begin position="18"/>
        <end position="69"/>
    </location>
</feature>
<name>A0A494VWG4_9SPHI</name>
<dbReference type="PROSITE" id="PS51257">
    <property type="entry name" value="PROKAR_LIPOPROTEIN"/>
    <property type="match status" value="1"/>
</dbReference>
<evidence type="ECO:0000313" key="2">
    <source>
        <dbReference type="EMBL" id="AYL98739.1"/>
    </source>
</evidence>
<gene>
    <name evidence="2" type="ORF">HYN43_027230</name>
</gene>
<keyword evidence="3" id="KW-1185">Reference proteome</keyword>
<dbReference type="EMBL" id="CP032869">
    <property type="protein sequence ID" value="AYL98739.1"/>
    <property type="molecule type" value="Genomic_DNA"/>
</dbReference>
<reference evidence="2 3" key="1">
    <citation type="submission" date="2018-10" db="EMBL/GenBank/DDBJ databases">
        <title>Genome sequencing of Mucilaginibacter sp. HYN0043.</title>
        <authorList>
            <person name="Kim M."/>
            <person name="Yi H."/>
        </authorList>
    </citation>
    <scope>NUCLEOTIDE SEQUENCE [LARGE SCALE GENOMIC DNA]</scope>
    <source>
        <strain evidence="2 3">HYN0043</strain>
    </source>
</reference>
<organism evidence="2 3">
    <name type="scientific">Mucilaginibacter celer</name>
    <dbReference type="NCBI Taxonomy" id="2305508"/>
    <lineage>
        <taxon>Bacteria</taxon>
        <taxon>Pseudomonadati</taxon>
        <taxon>Bacteroidota</taxon>
        <taxon>Sphingobacteriia</taxon>
        <taxon>Sphingobacteriales</taxon>
        <taxon>Sphingobacteriaceae</taxon>
        <taxon>Mucilaginibacter</taxon>
    </lineage>
</organism>
<sequence length="69" mass="7435">MKKTLLAMAAVAFLLFAGCEKNNVAPKKDSVSTKSTTINAVSKGKDTIWLAPKTAPTPAKTSRDTIWLR</sequence>
<proteinExistence type="predicted"/>
<accession>A0A494VWG4</accession>
<keyword evidence="1" id="KW-0732">Signal</keyword>